<dbReference type="KEGG" id="aup:AsAng_0010440"/>
<dbReference type="AlphaFoldDB" id="A0A915YC44"/>
<protein>
    <recommendedName>
        <fullName evidence="3">Lipoprotein</fullName>
    </recommendedName>
</protein>
<keyword evidence="2" id="KW-1185">Reference proteome</keyword>
<accession>A0A915YC44</accession>
<name>A0A915YC44_9BACT</name>
<dbReference type="Proteomes" id="UP001060919">
    <property type="component" value="Chromosome"/>
</dbReference>
<proteinExistence type="predicted"/>
<dbReference type="EMBL" id="AP026867">
    <property type="protein sequence ID" value="BDS10336.1"/>
    <property type="molecule type" value="Genomic_DNA"/>
</dbReference>
<evidence type="ECO:0000313" key="1">
    <source>
        <dbReference type="EMBL" id="BDS10336.1"/>
    </source>
</evidence>
<organism evidence="1 2">
    <name type="scientific">Aureispira anguillae</name>
    <dbReference type="NCBI Taxonomy" id="2864201"/>
    <lineage>
        <taxon>Bacteria</taxon>
        <taxon>Pseudomonadati</taxon>
        <taxon>Bacteroidota</taxon>
        <taxon>Saprospiria</taxon>
        <taxon>Saprospirales</taxon>
        <taxon>Saprospiraceae</taxon>
        <taxon>Aureispira</taxon>
    </lineage>
</organism>
<evidence type="ECO:0000313" key="2">
    <source>
        <dbReference type="Proteomes" id="UP001060919"/>
    </source>
</evidence>
<evidence type="ECO:0008006" key="3">
    <source>
        <dbReference type="Google" id="ProtNLM"/>
    </source>
</evidence>
<reference evidence="1" key="1">
    <citation type="submission" date="2022-09" db="EMBL/GenBank/DDBJ databases">
        <title>Aureispira anguillicida sp. nov., isolated from Leptocephalus of Japanese eel Anguilla japonica.</title>
        <authorList>
            <person name="Yuasa K."/>
            <person name="Mekata T."/>
            <person name="Ikunari K."/>
        </authorList>
    </citation>
    <scope>NUCLEOTIDE SEQUENCE</scope>
    <source>
        <strain evidence="1">EL160426</strain>
    </source>
</reference>
<dbReference type="RefSeq" id="WP_264791658.1">
    <property type="nucleotide sequence ID" value="NZ_AP026867.1"/>
</dbReference>
<sequence>MSRLIISLLVLSGLGSCQTIDLKETCRGEWGYMVGDTAYCELLIDEAKVYSYHYQAPNSYSYSYEIKNDTFYLYGNQTSKVESSPIQYLGKDAFQIMGITPSTLHRISYEEASPYSLANYHQHIKKLIENKTITQIYEQRIFTEMEEAKKRFETKFEQRRNIALYKLKQAQGKK</sequence>
<dbReference type="PROSITE" id="PS51257">
    <property type="entry name" value="PROKAR_LIPOPROTEIN"/>
    <property type="match status" value="1"/>
</dbReference>
<gene>
    <name evidence="1" type="ORF">AsAng_0010440</name>
</gene>